<evidence type="ECO:0000313" key="3">
    <source>
        <dbReference type="EMBL" id="CAF2230048.1"/>
    </source>
</evidence>
<feature type="region of interest" description="Disordered" evidence="2">
    <location>
        <begin position="1"/>
        <end position="51"/>
    </location>
</feature>
<reference evidence="3" key="1">
    <citation type="submission" date="2021-02" db="EMBL/GenBank/DDBJ databases">
        <authorList>
            <person name="Nowell W R."/>
        </authorList>
    </citation>
    <scope>NUCLEOTIDE SEQUENCE</scope>
</reference>
<sequence>MNKMDDKHRHHPYYRTEHSTGRRYDDSDNRQRYRHRHEHSSSSRDDRFHNKNQMNYSNQQKSNTKSYSYCPSSLPVPLMTSKTVYSSASTSTSASTSASTATSTAASTSVSASTSTSTSITAIPQERESWIRSVKKTKINESNEQKTQYLETMLRMPQQQKSSINSSTFDRMRFANEERPTSTFSTEHGDNIHESSFHFVSNANSYDDINTIERILFGQSLQTINGQCLNPQVLPTPPPSIVDGEPVLQKNFESLPYSGFLIDNCDEVEDLSPLSSLPRIPFSLSSTTENVSQQNQNDLNEQRAILVHELNAADAEQKKIARRQKRMQRKIQKKKNQEKIENEVKQLAESEPTSTVNTKDHQEFASDRIVEYDTTETNSISQLTNMMRRTSETMTGADTIAQVNAILKTIKAQQTELRQLRQFVISILDEEQKRYSTNTTRNNSDINQDRFLAFLNQPTISGCWLCAGKNYTETATQCNGIDQ</sequence>
<protein>
    <submittedName>
        <fullName evidence="3">Uncharacterized protein</fullName>
    </submittedName>
</protein>
<dbReference type="EMBL" id="CAJNRE010020375">
    <property type="protein sequence ID" value="CAF2230048.1"/>
    <property type="molecule type" value="Genomic_DNA"/>
</dbReference>
<feature type="compositionally biased region" description="Basic and acidic residues" evidence="2">
    <location>
        <begin position="14"/>
        <end position="31"/>
    </location>
</feature>
<keyword evidence="1" id="KW-0175">Coiled coil</keyword>
<feature type="region of interest" description="Disordered" evidence="2">
    <location>
        <begin position="90"/>
        <end position="122"/>
    </location>
</feature>
<dbReference type="AlphaFoldDB" id="A0A816ZWP0"/>
<feature type="coiled-coil region" evidence="1">
    <location>
        <begin position="317"/>
        <end position="350"/>
    </location>
</feature>
<feature type="compositionally biased region" description="Basic and acidic residues" evidence="2">
    <location>
        <begin position="39"/>
        <end position="49"/>
    </location>
</feature>
<accession>A0A816ZWP0</accession>
<comment type="caution">
    <text evidence="3">The sequence shown here is derived from an EMBL/GenBank/DDBJ whole genome shotgun (WGS) entry which is preliminary data.</text>
</comment>
<name>A0A816ZWP0_9BILA</name>
<gene>
    <name evidence="3" type="ORF">MBJ925_LOCUS36839</name>
</gene>
<dbReference type="Proteomes" id="UP000663824">
    <property type="component" value="Unassembled WGS sequence"/>
</dbReference>
<organism evidence="3 4">
    <name type="scientific">Rotaria magnacalcarata</name>
    <dbReference type="NCBI Taxonomy" id="392030"/>
    <lineage>
        <taxon>Eukaryota</taxon>
        <taxon>Metazoa</taxon>
        <taxon>Spiralia</taxon>
        <taxon>Gnathifera</taxon>
        <taxon>Rotifera</taxon>
        <taxon>Eurotatoria</taxon>
        <taxon>Bdelloidea</taxon>
        <taxon>Philodinida</taxon>
        <taxon>Philodinidae</taxon>
        <taxon>Rotaria</taxon>
    </lineage>
</organism>
<evidence type="ECO:0000313" key="4">
    <source>
        <dbReference type="Proteomes" id="UP000663824"/>
    </source>
</evidence>
<evidence type="ECO:0000256" key="2">
    <source>
        <dbReference type="SAM" id="MobiDB-lite"/>
    </source>
</evidence>
<evidence type="ECO:0000256" key="1">
    <source>
        <dbReference type="SAM" id="Coils"/>
    </source>
</evidence>
<proteinExistence type="predicted"/>